<evidence type="ECO:0000313" key="3">
    <source>
        <dbReference type="Proteomes" id="UP000652219"/>
    </source>
</evidence>
<proteinExistence type="predicted"/>
<keyword evidence="2" id="KW-0808">Transferase</keyword>
<dbReference type="GO" id="GO:0008168">
    <property type="term" value="F:methyltransferase activity"/>
    <property type="evidence" value="ECO:0007669"/>
    <property type="project" value="UniProtKB-KW"/>
</dbReference>
<dbReference type="InterPro" id="IPR052895">
    <property type="entry name" value="HetReg/Transcr_Mod"/>
</dbReference>
<sequence>MPALIDFPQRGAEEILEVEHITPALFKLTLPRHNKAAIFADAIERLESGREETDLILRNLRAWAPDVAASFRTRTPDVVLDTPFRLVCHGPTDDDNDSPAGIPFDCRFVVRQFLAVSYSWHSPSWTERTPISAPEPGGVWPVGRRFADAILALRGHPREGVWMDQICINQADEDEKQRAIACMDVIYRSCRRLVVLLEDVELTDAEAALPSQYDNLATVAEHNAVPRDERDVPLFISMFDKVAAARWWQRAWCFHEFVVGEPWSDKRFLDAHQTVFVMGLEGGRTCVVDCLKLRLLLSAVMIKLQHRSPLGRHLEPVLSGFAQRTSPLHDSPVRRAGATKASFLGRFNAVVRTDCSVPGDRLSICINLVGLGIAYFRDAGEKPSADDTFYLAILLALAAGEKRPLAFANQEALVVRGRRSWLERPVAATDTTWGKFTLGGIRGLHEISVDRMVIDLVFLESPWESCNDEDVKVTYDIFPDVIQSTQPPLKAGGVGGVHLSYTNEELDAPRRRFLAAVVVAGTRFLRRLWTQLERDVVQWNYNTGNFGDFVANDDLRPSAEALLEALGAGEEEVGPVDAETALLFATWVTDPRSIFWISWLVSRIRCTRDSEVVLLTQITWTSHFQDYDKQKRVLVAIPTDLLKEDCGLTRVWLVVPSGDGKKEGEWTVVAKALLLGEPDLKELSLRVGGEREPDSGVRLRKRQTILA</sequence>
<dbReference type="Pfam" id="PF06985">
    <property type="entry name" value="HET"/>
    <property type="match status" value="1"/>
</dbReference>
<gene>
    <name evidence="2" type="ORF">CSOJ01_06520</name>
</gene>
<accession>A0A8H6MVT2</accession>
<reference evidence="2 3" key="1">
    <citation type="journal article" date="2020" name="Phytopathology">
        <title>Genome Sequence Resources of Colletotrichum truncatum, C. plurivorum, C. musicola, and C. sojae: Four Species Pathogenic to Soybean (Glycine max).</title>
        <authorList>
            <person name="Rogerio F."/>
            <person name="Boufleur T.R."/>
            <person name="Ciampi-Guillardi M."/>
            <person name="Sukno S.A."/>
            <person name="Thon M.R."/>
            <person name="Massola Junior N.S."/>
            <person name="Baroncelli R."/>
        </authorList>
    </citation>
    <scope>NUCLEOTIDE SEQUENCE [LARGE SCALE GENOMIC DNA]</scope>
    <source>
        <strain evidence="2 3">LFN0009</strain>
    </source>
</reference>
<organism evidence="2 3">
    <name type="scientific">Colletotrichum sojae</name>
    <dbReference type="NCBI Taxonomy" id="2175907"/>
    <lineage>
        <taxon>Eukaryota</taxon>
        <taxon>Fungi</taxon>
        <taxon>Dikarya</taxon>
        <taxon>Ascomycota</taxon>
        <taxon>Pezizomycotina</taxon>
        <taxon>Sordariomycetes</taxon>
        <taxon>Hypocreomycetidae</taxon>
        <taxon>Glomerellales</taxon>
        <taxon>Glomerellaceae</taxon>
        <taxon>Colletotrichum</taxon>
        <taxon>Colletotrichum orchidearum species complex</taxon>
    </lineage>
</organism>
<dbReference type="PANTHER" id="PTHR24148:SF73">
    <property type="entry name" value="HET DOMAIN PROTEIN (AFU_ORTHOLOGUE AFUA_8G01020)"/>
    <property type="match status" value="1"/>
</dbReference>
<keyword evidence="2" id="KW-0489">Methyltransferase</keyword>
<dbReference type="EMBL" id="WIGN01000091">
    <property type="protein sequence ID" value="KAF6810108.1"/>
    <property type="molecule type" value="Genomic_DNA"/>
</dbReference>
<dbReference type="Proteomes" id="UP000652219">
    <property type="component" value="Unassembled WGS sequence"/>
</dbReference>
<dbReference type="InterPro" id="IPR010730">
    <property type="entry name" value="HET"/>
</dbReference>
<dbReference type="GO" id="GO:0032259">
    <property type="term" value="P:methylation"/>
    <property type="evidence" value="ECO:0007669"/>
    <property type="project" value="UniProtKB-KW"/>
</dbReference>
<dbReference type="PANTHER" id="PTHR24148">
    <property type="entry name" value="ANKYRIN REPEAT DOMAIN-CONTAINING PROTEIN 39 HOMOLOG-RELATED"/>
    <property type="match status" value="1"/>
</dbReference>
<dbReference type="AlphaFoldDB" id="A0A8H6MVT2"/>
<keyword evidence="3" id="KW-1185">Reference proteome</keyword>
<comment type="caution">
    <text evidence="2">The sequence shown here is derived from an EMBL/GenBank/DDBJ whole genome shotgun (WGS) entry which is preliminary data.</text>
</comment>
<evidence type="ECO:0000313" key="2">
    <source>
        <dbReference type="EMBL" id="KAF6810108.1"/>
    </source>
</evidence>
<evidence type="ECO:0000259" key="1">
    <source>
        <dbReference type="Pfam" id="PF06985"/>
    </source>
</evidence>
<feature type="domain" description="Heterokaryon incompatibility" evidence="1">
    <location>
        <begin position="113"/>
        <end position="256"/>
    </location>
</feature>
<protein>
    <submittedName>
        <fullName evidence="2">O-methyltransferase family 2</fullName>
    </submittedName>
</protein>
<name>A0A8H6MVT2_9PEZI</name>